<dbReference type="AlphaFoldDB" id="A0A2V1HR79"/>
<dbReference type="GO" id="GO:0051537">
    <property type="term" value="F:2 iron, 2 sulfur cluster binding"/>
    <property type="evidence" value="ECO:0007669"/>
    <property type="project" value="UniProtKB-KW"/>
</dbReference>
<feature type="domain" description="Rieske" evidence="6">
    <location>
        <begin position="426"/>
        <end position="511"/>
    </location>
</feature>
<keyword evidence="5" id="KW-0472">Membrane</keyword>
<dbReference type="Gene3D" id="2.102.10.10">
    <property type="entry name" value="Rieske [2Fe-2S] iron-sulphur domain"/>
    <property type="match status" value="1"/>
</dbReference>
<dbReference type="EMBL" id="QEOP01000003">
    <property type="protein sequence ID" value="PVZ93619.1"/>
    <property type="molecule type" value="Genomic_DNA"/>
</dbReference>
<dbReference type="GO" id="GO:0004497">
    <property type="term" value="F:monooxygenase activity"/>
    <property type="evidence" value="ECO:0007669"/>
    <property type="project" value="UniProtKB-ARBA"/>
</dbReference>
<keyword evidence="5" id="KW-0812">Transmembrane</keyword>
<evidence type="ECO:0000313" key="8">
    <source>
        <dbReference type="Proteomes" id="UP000244893"/>
    </source>
</evidence>
<dbReference type="InterPro" id="IPR036922">
    <property type="entry name" value="Rieske_2Fe-2S_sf"/>
</dbReference>
<dbReference type="InterPro" id="IPR006076">
    <property type="entry name" value="FAD-dep_OxRdtase"/>
</dbReference>
<dbReference type="InterPro" id="IPR036188">
    <property type="entry name" value="FAD/NAD-bd_sf"/>
</dbReference>
<evidence type="ECO:0000256" key="5">
    <source>
        <dbReference type="SAM" id="Phobius"/>
    </source>
</evidence>
<accession>A0A2V1HR79</accession>
<evidence type="ECO:0000256" key="2">
    <source>
        <dbReference type="ARBA" id="ARBA00022723"/>
    </source>
</evidence>
<keyword evidence="5" id="KW-1133">Transmembrane helix</keyword>
<dbReference type="Proteomes" id="UP000244893">
    <property type="component" value="Unassembled WGS sequence"/>
</dbReference>
<protein>
    <submittedName>
        <fullName evidence="7">FAD-dependent oxidoreductase</fullName>
    </submittedName>
</protein>
<keyword evidence="1" id="KW-0001">2Fe-2S</keyword>
<evidence type="ECO:0000256" key="3">
    <source>
        <dbReference type="ARBA" id="ARBA00023004"/>
    </source>
</evidence>
<proteinExistence type="predicted"/>
<dbReference type="GO" id="GO:0005737">
    <property type="term" value="C:cytoplasm"/>
    <property type="evidence" value="ECO:0007669"/>
    <property type="project" value="TreeGrafter"/>
</dbReference>
<dbReference type="Gene3D" id="3.30.9.10">
    <property type="entry name" value="D-Amino Acid Oxidase, subunit A, domain 2"/>
    <property type="match status" value="1"/>
</dbReference>
<dbReference type="PANTHER" id="PTHR13847:SF274">
    <property type="entry name" value="RIESKE 2FE-2S IRON-SULFUR PROTEIN YHFW-RELATED"/>
    <property type="match status" value="1"/>
</dbReference>
<dbReference type="Pfam" id="PF00355">
    <property type="entry name" value="Rieske"/>
    <property type="match status" value="1"/>
</dbReference>
<comment type="caution">
    <text evidence="7">The sequence shown here is derived from an EMBL/GenBank/DDBJ whole genome shotgun (WGS) entry which is preliminary data.</text>
</comment>
<dbReference type="GO" id="GO:0046872">
    <property type="term" value="F:metal ion binding"/>
    <property type="evidence" value="ECO:0007669"/>
    <property type="project" value="UniProtKB-KW"/>
</dbReference>
<dbReference type="PROSITE" id="PS51296">
    <property type="entry name" value="RIESKE"/>
    <property type="match status" value="1"/>
</dbReference>
<dbReference type="SUPFAM" id="SSF50022">
    <property type="entry name" value="ISP domain"/>
    <property type="match status" value="1"/>
</dbReference>
<feature type="transmembrane region" description="Helical" evidence="5">
    <location>
        <begin position="32"/>
        <end position="49"/>
    </location>
</feature>
<gene>
    <name evidence="7" type="ORF">DDQ50_15045</name>
</gene>
<evidence type="ECO:0000256" key="1">
    <source>
        <dbReference type="ARBA" id="ARBA00022714"/>
    </source>
</evidence>
<evidence type="ECO:0000259" key="6">
    <source>
        <dbReference type="PROSITE" id="PS51296"/>
    </source>
</evidence>
<evidence type="ECO:0000313" key="7">
    <source>
        <dbReference type="EMBL" id="PVZ93619.1"/>
    </source>
</evidence>
<evidence type="ECO:0000256" key="4">
    <source>
        <dbReference type="ARBA" id="ARBA00023014"/>
    </source>
</evidence>
<dbReference type="InterPro" id="IPR017941">
    <property type="entry name" value="Rieske_2Fe-2S"/>
</dbReference>
<name>A0A2V1HR79_9MICO</name>
<keyword evidence="2" id="KW-0479">Metal-binding</keyword>
<keyword evidence="8" id="KW-1185">Reference proteome</keyword>
<dbReference type="Pfam" id="PF01266">
    <property type="entry name" value="DAO"/>
    <property type="match status" value="1"/>
</dbReference>
<sequence length="511" mass="53898">MTSLWQARRDAAPESASTLPASDFEDGARYDVVVVGAGLTGLVTALLLVRAGKKVALLEAGAVGSLTTGLSTAKVSLLQGTMYSRLSGETAMKNARAYVAANQEGAAWLLRYLDEHRVAYEVRDAYTYAGTPDGTAAVDEEQLAAARLGLPVEKVVLDLPFPTFGAVRLPDQAQIDPIAALDVMAMDFRARGGTLVEGARVLRVSATGGENRGDARVISTLGQIDAHRVVLATGTPILDRGLYFAKLEPVRSYGISYRLPGDRTGIDGMYVSADAPTRSLRTTPIVEGDGFGRIDGELLIVGGNGHTVGRAPHPAALVDDLEEWTAANFPGAERTHAWSAQDYVGANPIPFAGWLPRSAGRIYFATGYAKWGMTNAVASGLRIATELLGSDTWWAKTIGRRATRPQSIVRGAVNGANVGREAVEGWMGALRSTLPKDPPAEGQGVVAHDKGRPVGVCTVGGVTRTVSAVCPHLGGVLTWNDQETSWDCPLHGSRFTADGTRIEGPATADLA</sequence>
<dbReference type="PANTHER" id="PTHR13847">
    <property type="entry name" value="SARCOSINE DEHYDROGENASE-RELATED"/>
    <property type="match status" value="1"/>
</dbReference>
<dbReference type="RefSeq" id="WP_116757604.1">
    <property type="nucleotide sequence ID" value="NZ_JBHUEX010000001.1"/>
</dbReference>
<dbReference type="SUPFAM" id="SSF51905">
    <property type="entry name" value="FAD/NAD(P)-binding domain"/>
    <property type="match status" value="1"/>
</dbReference>
<dbReference type="Gene3D" id="3.50.50.60">
    <property type="entry name" value="FAD/NAD(P)-binding domain"/>
    <property type="match status" value="1"/>
</dbReference>
<dbReference type="GO" id="GO:0016705">
    <property type="term" value="F:oxidoreductase activity, acting on paired donors, with incorporation or reduction of molecular oxygen"/>
    <property type="evidence" value="ECO:0007669"/>
    <property type="project" value="UniProtKB-ARBA"/>
</dbReference>
<reference evidence="7 8" key="1">
    <citation type="submission" date="2018-05" db="EMBL/GenBank/DDBJ databases">
        <title>Amnibacterium sp. M8JJ-5, whole genome shotgun sequence.</title>
        <authorList>
            <person name="Tuo L."/>
        </authorList>
    </citation>
    <scope>NUCLEOTIDE SEQUENCE [LARGE SCALE GENOMIC DNA]</scope>
    <source>
        <strain evidence="7 8">M8JJ-5</strain>
    </source>
</reference>
<keyword evidence="3" id="KW-0408">Iron</keyword>
<dbReference type="OrthoDB" id="9767869at2"/>
<organism evidence="7 8">
    <name type="scientific">Amnibacterium flavum</name>
    <dbReference type="NCBI Taxonomy" id="2173173"/>
    <lineage>
        <taxon>Bacteria</taxon>
        <taxon>Bacillati</taxon>
        <taxon>Actinomycetota</taxon>
        <taxon>Actinomycetes</taxon>
        <taxon>Micrococcales</taxon>
        <taxon>Microbacteriaceae</taxon>
        <taxon>Amnibacterium</taxon>
    </lineage>
</organism>
<keyword evidence="4" id="KW-0411">Iron-sulfur</keyword>